<name>C6B950_RHILS</name>
<dbReference type="KEGG" id="rlg:Rleg_5627"/>
<sequence>MVEARTLFERIRSIRPRFGRRETCSEIEQCVIQERRLGFRDPLAEVG</sequence>
<dbReference type="HOGENOM" id="CLU_3172478_0_0_5"/>
<accession>C6B950</accession>
<dbReference type="EMBL" id="CP001625">
    <property type="protein sequence ID" value="ACS60438.1"/>
    <property type="molecule type" value="Genomic_DNA"/>
</dbReference>
<dbReference type="AlphaFoldDB" id="C6B950"/>
<dbReference type="Proteomes" id="UP000002256">
    <property type="component" value="Plasmid pR132503"/>
</dbReference>
<protein>
    <submittedName>
        <fullName evidence="1">Uncharacterized protein</fullName>
    </submittedName>
</protein>
<reference evidence="1 2" key="1">
    <citation type="journal article" date="2010" name="Stand. Genomic Sci.">
        <title>Complete genome sequence of Rhizobium leguminosarum bv. trifolii strain WSM1325, an effective microsymbiont of annual Mediterranean clovers.</title>
        <authorList>
            <person name="Reeve W."/>
            <person name="O'Hara G."/>
            <person name="Chain P."/>
            <person name="Ardley J."/>
            <person name="Brau L."/>
            <person name="Nandesena K."/>
            <person name="Tiwari R."/>
            <person name="Copeland A."/>
            <person name="Nolan M."/>
            <person name="Han C."/>
            <person name="Brettin T."/>
            <person name="Land M."/>
            <person name="Ovchinikova G."/>
            <person name="Ivanova N."/>
            <person name="Mavromatis K."/>
            <person name="Markowitz V."/>
            <person name="Kyrpides N."/>
            <person name="Melino V."/>
            <person name="Denton M."/>
            <person name="Yates R."/>
            <person name="Howieson J."/>
        </authorList>
    </citation>
    <scope>NUCLEOTIDE SEQUENCE [LARGE SCALE GENOMIC DNA]</scope>
    <source>
        <strain evidence="2">WSM1325</strain>
        <plasmid evidence="2">Plasmid pR132503</plasmid>
    </source>
</reference>
<proteinExistence type="predicted"/>
<evidence type="ECO:0000313" key="2">
    <source>
        <dbReference type="Proteomes" id="UP000002256"/>
    </source>
</evidence>
<evidence type="ECO:0000313" key="1">
    <source>
        <dbReference type="EMBL" id="ACS60438.1"/>
    </source>
</evidence>
<gene>
    <name evidence="1" type="ordered locus">Rleg_5627</name>
</gene>
<geneLocation type="plasmid" evidence="1 2">
    <name>pR132503</name>
</geneLocation>
<keyword evidence="1" id="KW-0614">Plasmid</keyword>
<organism evidence="1 2">
    <name type="scientific">Rhizobium leguminosarum bv. trifolii (strain WSM1325)</name>
    <dbReference type="NCBI Taxonomy" id="395491"/>
    <lineage>
        <taxon>Bacteria</taxon>
        <taxon>Pseudomonadati</taxon>
        <taxon>Pseudomonadota</taxon>
        <taxon>Alphaproteobacteria</taxon>
        <taxon>Hyphomicrobiales</taxon>
        <taxon>Rhizobiaceae</taxon>
        <taxon>Rhizobium/Agrobacterium group</taxon>
        <taxon>Rhizobium</taxon>
    </lineage>
</organism>